<evidence type="ECO:0000256" key="6">
    <source>
        <dbReference type="PROSITE-ProRule" id="PRU00489"/>
    </source>
</evidence>
<dbReference type="RefSeq" id="XP_016609559.1">
    <property type="nucleotide sequence ID" value="XM_016751593.1"/>
</dbReference>
<dbReference type="Pfam" id="PF05063">
    <property type="entry name" value="MT-A70"/>
    <property type="match status" value="1"/>
</dbReference>
<comment type="similarity">
    <text evidence="6">Belongs to the MT-A70-like family.</text>
</comment>
<dbReference type="eggNOG" id="KOG2098">
    <property type="taxonomic scope" value="Eukaryota"/>
</dbReference>
<name>A0A0L0HKU4_SPIPD</name>
<organism evidence="8 9">
    <name type="scientific">Spizellomyces punctatus (strain DAOM BR117)</name>
    <dbReference type="NCBI Taxonomy" id="645134"/>
    <lineage>
        <taxon>Eukaryota</taxon>
        <taxon>Fungi</taxon>
        <taxon>Fungi incertae sedis</taxon>
        <taxon>Chytridiomycota</taxon>
        <taxon>Chytridiomycota incertae sedis</taxon>
        <taxon>Chytridiomycetes</taxon>
        <taxon>Spizellomycetales</taxon>
        <taxon>Spizellomycetaceae</taxon>
        <taxon>Spizellomyces</taxon>
    </lineage>
</organism>
<accession>A0A0L0HKU4</accession>
<dbReference type="PANTHER" id="PTHR12829">
    <property type="entry name" value="N6-ADENOSINE-METHYLTRANSFERASE"/>
    <property type="match status" value="1"/>
</dbReference>
<dbReference type="InParanoid" id="A0A0L0HKU4"/>
<evidence type="ECO:0000256" key="7">
    <source>
        <dbReference type="SAM" id="MobiDB-lite"/>
    </source>
</evidence>
<evidence type="ECO:0000256" key="3">
    <source>
        <dbReference type="ARBA" id="ARBA00022679"/>
    </source>
</evidence>
<dbReference type="InterPro" id="IPR029063">
    <property type="entry name" value="SAM-dependent_MTases_sf"/>
</dbReference>
<evidence type="ECO:0000256" key="2">
    <source>
        <dbReference type="ARBA" id="ARBA00022603"/>
    </source>
</evidence>
<protein>
    <recommendedName>
        <fullName evidence="1">mRNA m(6)A methyltransferase</fullName>
        <ecNumber evidence="1">2.1.1.348</ecNumber>
    </recommendedName>
</protein>
<sequence length="580" mass="66176">MDGHTDVESSANADNHGLLSMSLKRRIAERKAKGVMLDASTSFEGRVRKTSLLRRPSPPRRIQSPGDTYTNKPNEDLLASALLLSQRDLEPLVQNFLNTSNCIEWLPMDSHTLLRKYAGVTVSITPTLIIMIEKFFITSCSLIEFTPTLAMAHYNWKNVQSLERTLRALESRDGEPYLQLDIALVGSGKRVAVTRVLSKSTCPATLYPPSTRHRQLEVDWVHEVFVSLHPEPPGIESIKELLATPSFKGTANGKIWNELHNLIHRPTAKQNLIQEKFKNREDVEFKEFCEWGLRTDCNKHQHSTPCPKLHFRRIIKPQTDVSLGDCSYLNTCHRLDQCKYVHYELDEVNVTIDIDRPLPVLQIGNPLPAQWISCDVRKFDLSILGKFTVIMADPPWDIHMNLPYGTMTDDEMKEMPIQDLQDEGFLFLWVTGRAMELGRDCMAIWGYTRIDELIWVKTMQLQKLIRTGRTGHWLNHSKEHCLVGVKGGCHLQTGGIDGDVLVAEVRETSRKPDEIYSLIDRLCPGTRKLEIFGRPHNTRDGWMTLGNQLDGVRICEKAVLERYNKLYPATPATLFVDRMS</sequence>
<dbReference type="EMBL" id="KQ257454">
    <property type="protein sequence ID" value="KND01520.1"/>
    <property type="molecule type" value="Genomic_DNA"/>
</dbReference>
<comment type="catalytic activity">
    <reaction evidence="5">
        <text>an adenosine in mRNA + S-adenosyl-L-methionine = an N(6)-methyladenosine in mRNA + S-adenosyl-L-homocysteine + H(+)</text>
        <dbReference type="Rhea" id="RHEA:55584"/>
        <dbReference type="Rhea" id="RHEA-COMP:12414"/>
        <dbReference type="Rhea" id="RHEA-COMP:12417"/>
        <dbReference type="ChEBI" id="CHEBI:15378"/>
        <dbReference type="ChEBI" id="CHEBI:57856"/>
        <dbReference type="ChEBI" id="CHEBI:59789"/>
        <dbReference type="ChEBI" id="CHEBI:74411"/>
        <dbReference type="ChEBI" id="CHEBI:74449"/>
        <dbReference type="EC" id="2.1.1.348"/>
    </reaction>
</comment>
<dbReference type="GO" id="GO:0005634">
    <property type="term" value="C:nucleus"/>
    <property type="evidence" value="ECO:0007669"/>
    <property type="project" value="TreeGrafter"/>
</dbReference>
<keyword evidence="9" id="KW-1185">Reference proteome</keyword>
<dbReference type="AlphaFoldDB" id="A0A0L0HKU4"/>
<dbReference type="GeneID" id="27686846"/>
<dbReference type="GO" id="GO:0036396">
    <property type="term" value="C:RNA N6-methyladenosine methyltransferase complex"/>
    <property type="evidence" value="ECO:0007669"/>
    <property type="project" value="TreeGrafter"/>
</dbReference>
<dbReference type="Proteomes" id="UP000053201">
    <property type="component" value="Unassembled WGS sequence"/>
</dbReference>
<reference evidence="8 9" key="1">
    <citation type="submission" date="2009-08" db="EMBL/GenBank/DDBJ databases">
        <title>The Genome Sequence of Spizellomyces punctatus strain DAOM BR117.</title>
        <authorList>
            <consortium name="The Broad Institute Genome Sequencing Platform"/>
            <person name="Russ C."/>
            <person name="Cuomo C."/>
            <person name="Shea T."/>
            <person name="Young S.K."/>
            <person name="Zeng Q."/>
            <person name="Koehrsen M."/>
            <person name="Haas B."/>
            <person name="Borodovsky M."/>
            <person name="Guigo R."/>
            <person name="Alvarado L."/>
            <person name="Berlin A."/>
            <person name="Bochicchio J."/>
            <person name="Borenstein D."/>
            <person name="Chapman S."/>
            <person name="Chen Z."/>
            <person name="Engels R."/>
            <person name="Freedman E."/>
            <person name="Gellesch M."/>
            <person name="Goldberg J."/>
            <person name="Griggs A."/>
            <person name="Gujja S."/>
            <person name="Heiman D."/>
            <person name="Hepburn T."/>
            <person name="Howarth C."/>
            <person name="Jen D."/>
            <person name="Larson L."/>
            <person name="Lewis B."/>
            <person name="Mehta T."/>
            <person name="Park D."/>
            <person name="Pearson M."/>
            <person name="Roberts A."/>
            <person name="Saif S."/>
            <person name="Shenoy N."/>
            <person name="Sisk P."/>
            <person name="Stolte C."/>
            <person name="Sykes S."/>
            <person name="Thomson T."/>
            <person name="Walk T."/>
            <person name="White J."/>
            <person name="Yandava C."/>
            <person name="Burger G."/>
            <person name="Gray M.W."/>
            <person name="Holland P.W.H."/>
            <person name="King N."/>
            <person name="Lang F.B.F."/>
            <person name="Roger A.J."/>
            <person name="Ruiz-Trillo I."/>
            <person name="Lander E."/>
            <person name="Nusbaum C."/>
        </authorList>
    </citation>
    <scope>NUCLEOTIDE SEQUENCE [LARGE SCALE GENOMIC DNA]</scope>
    <source>
        <strain evidence="8 9">DAOM BR117</strain>
    </source>
</reference>
<evidence type="ECO:0000256" key="1">
    <source>
        <dbReference type="ARBA" id="ARBA00012160"/>
    </source>
</evidence>
<feature type="region of interest" description="Disordered" evidence="7">
    <location>
        <begin position="50"/>
        <end position="73"/>
    </location>
</feature>
<dbReference type="EC" id="2.1.1.348" evidence="1"/>
<evidence type="ECO:0000256" key="4">
    <source>
        <dbReference type="ARBA" id="ARBA00022691"/>
    </source>
</evidence>
<evidence type="ECO:0000256" key="5">
    <source>
        <dbReference type="ARBA" id="ARBA00048957"/>
    </source>
</evidence>
<keyword evidence="3" id="KW-0808">Transferase</keyword>
<dbReference type="OrthoDB" id="10262526at2759"/>
<dbReference type="VEuPathDB" id="FungiDB:SPPG_03319"/>
<evidence type="ECO:0000313" key="9">
    <source>
        <dbReference type="Proteomes" id="UP000053201"/>
    </source>
</evidence>
<keyword evidence="2" id="KW-0489">Methyltransferase</keyword>
<keyword evidence="4" id="KW-0949">S-adenosyl-L-methionine</keyword>
<dbReference type="PROSITE" id="PS51143">
    <property type="entry name" value="MT_A70"/>
    <property type="match status" value="1"/>
</dbReference>
<dbReference type="GO" id="GO:0001734">
    <property type="term" value="F:mRNA m(6)A methyltransferase activity"/>
    <property type="evidence" value="ECO:0007669"/>
    <property type="project" value="UniProtKB-EC"/>
</dbReference>
<dbReference type="PANTHER" id="PTHR12829:SF7">
    <property type="entry name" value="N6-ADENOSINE-METHYLTRANSFERASE CATALYTIC SUBUNIT"/>
    <property type="match status" value="1"/>
</dbReference>
<gene>
    <name evidence="8" type="ORF">SPPG_03319</name>
</gene>
<dbReference type="SUPFAM" id="SSF53335">
    <property type="entry name" value="S-adenosyl-L-methionine-dependent methyltransferases"/>
    <property type="match status" value="1"/>
</dbReference>
<dbReference type="GO" id="GO:0032259">
    <property type="term" value="P:methylation"/>
    <property type="evidence" value="ECO:0007669"/>
    <property type="project" value="UniProtKB-KW"/>
</dbReference>
<dbReference type="STRING" id="645134.A0A0L0HKU4"/>
<dbReference type="InterPro" id="IPR007757">
    <property type="entry name" value="MT-A70-like"/>
</dbReference>
<evidence type="ECO:0000313" key="8">
    <source>
        <dbReference type="EMBL" id="KND01520.1"/>
    </source>
</evidence>
<proteinExistence type="inferred from homology"/>